<dbReference type="GO" id="GO:0051028">
    <property type="term" value="P:mRNA transport"/>
    <property type="evidence" value="ECO:0007669"/>
    <property type="project" value="UniProtKB-UniRule"/>
</dbReference>
<keyword evidence="1 2" id="KW-0963">Cytoplasm</keyword>
<evidence type="ECO:0000256" key="2">
    <source>
        <dbReference type="RuleBase" id="RU369002"/>
    </source>
</evidence>
<dbReference type="GO" id="GO:0005635">
    <property type="term" value="C:nuclear envelope"/>
    <property type="evidence" value="ECO:0007669"/>
    <property type="project" value="UniProtKB-ARBA"/>
</dbReference>
<dbReference type="FunFam" id="3.10.450.50:FF:000005">
    <property type="entry name" value="Nuclear transport factor 2"/>
    <property type="match status" value="1"/>
</dbReference>
<dbReference type="InterPro" id="IPR002075">
    <property type="entry name" value="NTF2_dom"/>
</dbReference>
<dbReference type="CDD" id="cd00780">
    <property type="entry name" value="NTF2"/>
    <property type="match status" value="1"/>
</dbReference>
<dbReference type="InterPro" id="IPR032710">
    <property type="entry name" value="NTF2-like_dom_sf"/>
</dbReference>
<proteinExistence type="predicted"/>
<keyword evidence="2" id="KW-0539">Nucleus</keyword>
<dbReference type="InterPro" id="IPR018222">
    <property type="entry name" value="Nuclear_transport_factor_2_euk"/>
</dbReference>
<dbReference type="PANTHER" id="PTHR12612">
    <property type="entry name" value="NUCLEAR TRANSPORT FACTOR 2"/>
    <property type="match status" value="1"/>
</dbReference>
<organism evidence="4">
    <name type="scientific">Chrysotila carterae</name>
    <name type="common">Marine alga</name>
    <name type="synonym">Syracosphaera carterae</name>
    <dbReference type="NCBI Taxonomy" id="13221"/>
    <lineage>
        <taxon>Eukaryota</taxon>
        <taxon>Haptista</taxon>
        <taxon>Haptophyta</taxon>
        <taxon>Prymnesiophyceae</taxon>
        <taxon>Isochrysidales</taxon>
        <taxon>Isochrysidaceae</taxon>
        <taxon>Chrysotila</taxon>
    </lineage>
</organism>
<protein>
    <recommendedName>
        <fullName evidence="2">Nuclear transport factor 2</fullName>
        <shortName evidence="2">NTF-2</shortName>
    </recommendedName>
</protein>
<comment type="function">
    <text evidence="2">Has a role in nuclear-cytoplasmic transport of proteins and mRNAs.</text>
</comment>
<dbReference type="AlphaFoldDB" id="A0A7S4B6C1"/>
<evidence type="ECO:0000313" key="4">
    <source>
        <dbReference type="EMBL" id="CAE0754659.1"/>
    </source>
</evidence>
<dbReference type="SUPFAM" id="SSF54427">
    <property type="entry name" value="NTF2-like"/>
    <property type="match status" value="1"/>
</dbReference>
<keyword evidence="2" id="KW-0653">Protein transport</keyword>
<feature type="domain" description="NTF2" evidence="3">
    <location>
        <begin position="11"/>
        <end position="125"/>
    </location>
</feature>
<evidence type="ECO:0000259" key="3">
    <source>
        <dbReference type="PROSITE" id="PS50177"/>
    </source>
</evidence>
<keyword evidence="2" id="KW-0813">Transport</keyword>
<sequence>MAAANAQFADIGKAFVQHYYQTFDTNRPALQTLYQEASMLTFENEQFMGIQPIMQKLTTLQFQTVQHQVITCDSQPAKDNGILTFVTGKLVVDNNATTPINFAQTFVLYPVQGGSWYVHHDMFRLNYG</sequence>
<reference evidence="4" key="1">
    <citation type="submission" date="2021-01" db="EMBL/GenBank/DDBJ databases">
        <authorList>
            <person name="Corre E."/>
            <person name="Pelletier E."/>
            <person name="Niang G."/>
            <person name="Scheremetjew M."/>
            <person name="Finn R."/>
            <person name="Kale V."/>
            <person name="Holt S."/>
            <person name="Cochrane G."/>
            <person name="Meng A."/>
            <person name="Brown T."/>
            <person name="Cohen L."/>
        </authorList>
    </citation>
    <scope>NUCLEOTIDE SEQUENCE</scope>
    <source>
        <strain evidence="4">CCMP645</strain>
    </source>
</reference>
<gene>
    <name evidence="4" type="ORF">PCAR00345_LOCUS7246</name>
</gene>
<comment type="subcellular location">
    <subcellularLocation>
        <location evidence="2">Cytoplasm</location>
    </subcellularLocation>
    <subcellularLocation>
        <location evidence="2">Nucleus</location>
    </subcellularLocation>
</comment>
<dbReference type="Pfam" id="PF02136">
    <property type="entry name" value="NTF2"/>
    <property type="match status" value="1"/>
</dbReference>
<dbReference type="InterPro" id="IPR045875">
    <property type="entry name" value="NTF2"/>
</dbReference>
<name>A0A7S4B6C1_CHRCT</name>
<dbReference type="EMBL" id="HBIZ01012110">
    <property type="protein sequence ID" value="CAE0754659.1"/>
    <property type="molecule type" value="Transcribed_RNA"/>
</dbReference>
<dbReference type="GO" id="GO:0006606">
    <property type="term" value="P:protein import into nucleus"/>
    <property type="evidence" value="ECO:0007669"/>
    <property type="project" value="UniProtKB-ARBA"/>
</dbReference>
<dbReference type="Gene3D" id="3.10.450.50">
    <property type="match status" value="1"/>
</dbReference>
<dbReference type="GO" id="GO:0005737">
    <property type="term" value="C:cytoplasm"/>
    <property type="evidence" value="ECO:0007669"/>
    <property type="project" value="UniProtKB-SubCell"/>
</dbReference>
<accession>A0A7S4B6C1</accession>
<evidence type="ECO:0000256" key="1">
    <source>
        <dbReference type="ARBA" id="ARBA00022490"/>
    </source>
</evidence>
<dbReference type="PROSITE" id="PS50177">
    <property type="entry name" value="NTF2_DOMAIN"/>
    <property type="match status" value="1"/>
</dbReference>